<organism evidence="1 2">
    <name type="scientific">Mesorhizobium australicum</name>
    <dbReference type="NCBI Taxonomy" id="536018"/>
    <lineage>
        <taxon>Bacteria</taxon>
        <taxon>Pseudomonadati</taxon>
        <taxon>Pseudomonadota</taxon>
        <taxon>Alphaproteobacteria</taxon>
        <taxon>Hyphomicrobiales</taxon>
        <taxon>Phyllobacteriaceae</taxon>
        <taxon>Mesorhizobium</taxon>
    </lineage>
</organism>
<comment type="caution">
    <text evidence="1">The sequence shown here is derived from an EMBL/GenBank/DDBJ whole genome shotgun (WGS) entry which is preliminary data.</text>
</comment>
<reference evidence="1 2" key="1">
    <citation type="journal article" date="2024" name="Proc. Natl. Acad. Sci. U.S.A.">
        <title>The evolutionary genomics of adaptation to stress in wild rhizobium bacteria.</title>
        <authorList>
            <person name="Kehlet-Delgado H."/>
            <person name="Montoya A.P."/>
            <person name="Jensen K.T."/>
            <person name="Wendlandt C.E."/>
            <person name="Dexheimer C."/>
            <person name="Roberts M."/>
            <person name="Torres Martinez L."/>
            <person name="Friesen M.L."/>
            <person name="Griffitts J.S."/>
            <person name="Porter S.S."/>
        </authorList>
    </citation>
    <scope>NUCLEOTIDE SEQUENCE [LARGE SCALE GENOMIC DNA]</scope>
    <source>
        <strain evidence="1 2">M0468</strain>
    </source>
</reference>
<gene>
    <name evidence="1" type="ORF">NKI81_31780</name>
</gene>
<sequence>MAPLTRKRVTRWERSVVWGMLRNPAYKGTACFNKTKVGPRQKVTKPFRLSGRAVHGEKTCAPHERRREEWIDIPVPALVSEETFALAAERLADNKCFAPRRTIEPSLVQGLVSCRKCGYALYRTLTRSSARKNPLLPLPGFGWLAPSRRFRLRQPRDPPGSSRPHHVAGGHLADRGSWAHHS</sequence>
<evidence type="ECO:0000313" key="1">
    <source>
        <dbReference type="EMBL" id="MER9288409.1"/>
    </source>
</evidence>
<dbReference type="Proteomes" id="UP001480082">
    <property type="component" value="Unassembled WGS sequence"/>
</dbReference>
<name>A0ACC6T923_9HYPH</name>
<evidence type="ECO:0000313" key="2">
    <source>
        <dbReference type="Proteomes" id="UP001480082"/>
    </source>
</evidence>
<accession>A0ACC6T923</accession>
<keyword evidence="2" id="KW-1185">Reference proteome</keyword>
<protein>
    <submittedName>
        <fullName evidence="1">Recombinase family protein</fullName>
    </submittedName>
</protein>
<dbReference type="EMBL" id="JAMYRI010000036">
    <property type="protein sequence ID" value="MER9288409.1"/>
    <property type="molecule type" value="Genomic_DNA"/>
</dbReference>
<proteinExistence type="predicted"/>